<organism evidence="7 8">
    <name type="scientific">Blautia ammoniilytica</name>
    <dbReference type="NCBI Taxonomy" id="2981782"/>
    <lineage>
        <taxon>Bacteria</taxon>
        <taxon>Bacillati</taxon>
        <taxon>Bacillota</taxon>
        <taxon>Clostridia</taxon>
        <taxon>Lachnospirales</taxon>
        <taxon>Lachnospiraceae</taxon>
        <taxon>Blautia</taxon>
    </lineage>
</organism>
<evidence type="ECO:0000256" key="3">
    <source>
        <dbReference type="ARBA" id="ARBA00022692"/>
    </source>
</evidence>
<dbReference type="PANTHER" id="PTHR32196">
    <property type="entry name" value="ABC TRANSPORTER PERMEASE PROTEIN YPHD-RELATED-RELATED"/>
    <property type="match status" value="1"/>
</dbReference>
<evidence type="ECO:0000256" key="1">
    <source>
        <dbReference type="ARBA" id="ARBA00004651"/>
    </source>
</evidence>
<sequence length="323" mass="33787">MKQLKKVFSSVDAIIWFILAFLIVAMIAVPNFATMNNFKNILSQSCVLLTVACGVHFAVLNGGVDFSSTSIIALSSVVGASIMSETSGYLAGKWYAIPVALLAMLALGAVFGIVNGIAVTVFKMPSFIATMATQLIGTGIAVIYSSGKTIGGLPDSFADFGGGTLFGIIPNVLLLALAVMLISHIICSRTLYGRRLYSVGTNPKAALISGIPVKKTIFWIFILSGLCSAVAGIIMMGQMQSGASSYGATLFNDIMGSIIVGGTSPAGGSGKIPNTVLGAVLIILINIALNLLNTPYFIITMIKGLIILFAAAIEVFRKRKERA</sequence>
<evidence type="ECO:0000256" key="2">
    <source>
        <dbReference type="ARBA" id="ARBA00022475"/>
    </source>
</evidence>
<feature type="transmembrane region" description="Helical" evidence="6">
    <location>
        <begin position="243"/>
        <end position="260"/>
    </location>
</feature>
<dbReference type="CDD" id="cd06579">
    <property type="entry name" value="TM_PBP1_transp_AraH_like"/>
    <property type="match status" value="1"/>
</dbReference>
<feature type="transmembrane region" description="Helical" evidence="6">
    <location>
        <begin position="272"/>
        <end position="289"/>
    </location>
</feature>
<feature type="transmembrane region" description="Helical" evidence="6">
    <location>
        <begin position="295"/>
        <end position="316"/>
    </location>
</feature>
<feature type="transmembrane region" description="Helical" evidence="6">
    <location>
        <begin position="41"/>
        <end position="59"/>
    </location>
</feature>
<dbReference type="EMBL" id="JAOQJL010000036">
    <property type="protein sequence ID" value="MCU6766648.1"/>
    <property type="molecule type" value="Genomic_DNA"/>
</dbReference>
<dbReference type="RefSeq" id="WP_158422459.1">
    <property type="nucleotide sequence ID" value="NZ_JAOQJL010000036.1"/>
</dbReference>
<keyword evidence="4 6" id="KW-1133">Transmembrane helix</keyword>
<comment type="caution">
    <text evidence="7">The sequence shown here is derived from an EMBL/GenBank/DDBJ whole genome shotgun (WGS) entry which is preliminary data.</text>
</comment>
<feature type="transmembrane region" description="Helical" evidence="6">
    <location>
        <begin position="66"/>
        <end position="83"/>
    </location>
</feature>
<accession>A0ABT2TWN5</accession>
<feature type="transmembrane region" description="Helical" evidence="6">
    <location>
        <begin position="126"/>
        <end position="145"/>
    </location>
</feature>
<feature type="transmembrane region" description="Helical" evidence="6">
    <location>
        <begin position="165"/>
        <end position="187"/>
    </location>
</feature>
<feature type="transmembrane region" description="Helical" evidence="6">
    <location>
        <begin position="217"/>
        <end position="237"/>
    </location>
</feature>
<comment type="subcellular location">
    <subcellularLocation>
        <location evidence="1">Cell membrane</location>
        <topology evidence="1">Multi-pass membrane protein</topology>
    </subcellularLocation>
</comment>
<evidence type="ECO:0000313" key="7">
    <source>
        <dbReference type="EMBL" id="MCU6766648.1"/>
    </source>
</evidence>
<feature type="transmembrane region" description="Helical" evidence="6">
    <location>
        <begin position="7"/>
        <end position="29"/>
    </location>
</feature>
<dbReference type="PANTHER" id="PTHR32196:SF72">
    <property type="entry name" value="RIBOSE IMPORT PERMEASE PROTEIN RBSC"/>
    <property type="match status" value="1"/>
</dbReference>
<keyword evidence="5 6" id="KW-0472">Membrane</keyword>
<evidence type="ECO:0000256" key="5">
    <source>
        <dbReference type="ARBA" id="ARBA00023136"/>
    </source>
</evidence>
<name>A0ABT2TWN5_9FIRM</name>
<evidence type="ECO:0000256" key="4">
    <source>
        <dbReference type="ARBA" id="ARBA00022989"/>
    </source>
</evidence>
<evidence type="ECO:0000256" key="6">
    <source>
        <dbReference type="SAM" id="Phobius"/>
    </source>
</evidence>
<keyword evidence="2" id="KW-1003">Cell membrane</keyword>
<dbReference type="InterPro" id="IPR001851">
    <property type="entry name" value="ABC_transp_permease"/>
</dbReference>
<dbReference type="Proteomes" id="UP001652409">
    <property type="component" value="Unassembled WGS sequence"/>
</dbReference>
<evidence type="ECO:0000313" key="8">
    <source>
        <dbReference type="Proteomes" id="UP001652409"/>
    </source>
</evidence>
<keyword evidence="8" id="KW-1185">Reference proteome</keyword>
<feature type="transmembrane region" description="Helical" evidence="6">
    <location>
        <begin position="95"/>
        <end position="114"/>
    </location>
</feature>
<keyword evidence="3 6" id="KW-0812">Transmembrane</keyword>
<dbReference type="Pfam" id="PF02653">
    <property type="entry name" value="BPD_transp_2"/>
    <property type="match status" value="1"/>
</dbReference>
<gene>
    <name evidence="7" type="ORF">OCV61_14770</name>
</gene>
<protein>
    <submittedName>
        <fullName evidence="7">ABC transporter permease</fullName>
    </submittedName>
</protein>
<reference evidence="7 8" key="1">
    <citation type="journal article" date="2021" name="ISME Commun">
        <title>Automated analysis of genomic sequences facilitates high-throughput and comprehensive description of bacteria.</title>
        <authorList>
            <person name="Hitch T.C.A."/>
        </authorList>
    </citation>
    <scope>NUCLEOTIDE SEQUENCE [LARGE SCALE GENOMIC DNA]</scope>
    <source>
        <strain evidence="7 8">Sanger_23</strain>
    </source>
</reference>
<proteinExistence type="predicted"/>